<reference evidence="1" key="1">
    <citation type="submission" date="2021-01" db="EMBL/GenBank/DDBJ databases">
        <title>Adiantum capillus-veneris genome.</title>
        <authorList>
            <person name="Fang Y."/>
            <person name="Liao Q."/>
        </authorList>
    </citation>
    <scope>NUCLEOTIDE SEQUENCE</scope>
    <source>
        <strain evidence="1">H3</strain>
        <tissue evidence="1">Leaf</tissue>
    </source>
</reference>
<evidence type="ECO:0000313" key="1">
    <source>
        <dbReference type="EMBL" id="KAI5074633.1"/>
    </source>
</evidence>
<comment type="caution">
    <text evidence="1">The sequence shown here is derived from an EMBL/GenBank/DDBJ whole genome shotgun (WGS) entry which is preliminary data.</text>
</comment>
<keyword evidence="2" id="KW-1185">Reference proteome</keyword>
<gene>
    <name evidence="1" type="ORF">GOP47_0010594</name>
</gene>
<protein>
    <submittedName>
        <fullName evidence="1">Uncharacterized protein</fullName>
    </submittedName>
</protein>
<evidence type="ECO:0000313" key="2">
    <source>
        <dbReference type="Proteomes" id="UP000886520"/>
    </source>
</evidence>
<dbReference type="AlphaFoldDB" id="A0A9D4ZGI0"/>
<proteinExistence type="predicted"/>
<dbReference type="Proteomes" id="UP000886520">
    <property type="component" value="Chromosome 10"/>
</dbReference>
<name>A0A9D4ZGI0_ADICA</name>
<dbReference type="EMBL" id="JABFUD020000010">
    <property type="protein sequence ID" value="KAI5074633.1"/>
    <property type="molecule type" value="Genomic_DNA"/>
</dbReference>
<sequence length="88" mass="10122">MACKDVGQVLINAIRSMLQGDTLLALLDRRLHDYVVPLKGHEMFYDVYTAWVTVDFHSPVELDMESLDLQYNSCGNFQKVRGKFKKVV</sequence>
<accession>A0A9D4ZGI0</accession>
<organism evidence="1 2">
    <name type="scientific">Adiantum capillus-veneris</name>
    <name type="common">Maidenhair fern</name>
    <dbReference type="NCBI Taxonomy" id="13818"/>
    <lineage>
        <taxon>Eukaryota</taxon>
        <taxon>Viridiplantae</taxon>
        <taxon>Streptophyta</taxon>
        <taxon>Embryophyta</taxon>
        <taxon>Tracheophyta</taxon>
        <taxon>Polypodiopsida</taxon>
        <taxon>Polypodiidae</taxon>
        <taxon>Polypodiales</taxon>
        <taxon>Pteridineae</taxon>
        <taxon>Pteridaceae</taxon>
        <taxon>Vittarioideae</taxon>
        <taxon>Adiantum</taxon>
    </lineage>
</organism>